<dbReference type="PANTHER" id="PTHR16058">
    <property type="entry name" value="DOUBLE ZINC RIBBON AND ANKYRIN REPEAT-CONTAINING PROTEIN 1"/>
    <property type="match status" value="1"/>
</dbReference>
<proteinExistence type="predicted"/>
<name>A0A8D0EH94_SALMN</name>
<evidence type="ECO:0000256" key="1">
    <source>
        <dbReference type="SAM" id="MobiDB-lite"/>
    </source>
</evidence>
<protein>
    <submittedName>
        <fullName evidence="2">Uncharacterized protein</fullName>
    </submittedName>
</protein>
<keyword evidence="3" id="KW-1185">Reference proteome</keyword>
<organism evidence="2 3">
    <name type="scientific">Salvator merianae</name>
    <name type="common">Argentine black and white tegu</name>
    <name type="synonym">Tupinambis merianae</name>
    <dbReference type="NCBI Taxonomy" id="96440"/>
    <lineage>
        <taxon>Eukaryota</taxon>
        <taxon>Metazoa</taxon>
        <taxon>Chordata</taxon>
        <taxon>Craniata</taxon>
        <taxon>Vertebrata</taxon>
        <taxon>Euteleostomi</taxon>
        <taxon>Lepidosauria</taxon>
        <taxon>Squamata</taxon>
        <taxon>Bifurcata</taxon>
        <taxon>Unidentata</taxon>
        <taxon>Episquamata</taxon>
        <taxon>Laterata</taxon>
        <taxon>Teiioidea</taxon>
        <taxon>Teiidae</taxon>
        <taxon>Salvator</taxon>
    </lineage>
</organism>
<dbReference type="InterPro" id="IPR052481">
    <property type="entry name" value="DZAN1"/>
</dbReference>
<dbReference type="OMA" id="HINTNTP"/>
<evidence type="ECO:0000313" key="2">
    <source>
        <dbReference type="Ensembl" id="ENSSMRP00000030668.1"/>
    </source>
</evidence>
<dbReference type="Proteomes" id="UP000694421">
    <property type="component" value="Unplaced"/>
</dbReference>
<feature type="compositionally biased region" description="Basic and acidic residues" evidence="1">
    <location>
        <begin position="374"/>
        <end position="385"/>
    </location>
</feature>
<evidence type="ECO:0000313" key="3">
    <source>
        <dbReference type="Proteomes" id="UP000694421"/>
    </source>
</evidence>
<dbReference type="Pfam" id="PF13287">
    <property type="entry name" value="Fn3_assoc"/>
    <property type="match status" value="1"/>
</dbReference>
<dbReference type="AlphaFoldDB" id="A0A8D0EH94"/>
<dbReference type="GeneTree" id="ENSGT00390000000549"/>
<reference evidence="2" key="2">
    <citation type="submission" date="2025-09" db="UniProtKB">
        <authorList>
            <consortium name="Ensembl"/>
        </authorList>
    </citation>
    <scope>IDENTIFICATION</scope>
</reference>
<reference evidence="2" key="1">
    <citation type="submission" date="2025-08" db="UniProtKB">
        <authorList>
            <consortium name="Ensembl"/>
        </authorList>
    </citation>
    <scope>IDENTIFICATION</scope>
</reference>
<accession>A0A8D0EH94</accession>
<dbReference type="GO" id="GO:0042462">
    <property type="term" value="P:eye photoreceptor cell development"/>
    <property type="evidence" value="ECO:0007669"/>
    <property type="project" value="TreeGrafter"/>
</dbReference>
<dbReference type="InterPro" id="IPR026876">
    <property type="entry name" value="Fn3_assoc_repeat"/>
</dbReference>
<feature type="region of interest" description="Disordered" evidence="1">
    <location>
        <begin position="374"/>
        <end position="403"/>
    </location>
</feature>
<dbReference type="Ensembl" id="ENSSMRT00000035777.1">
    <property type="protein sequence ID" value="ENSSMRP00000030668.1"/>
    <property type="gene ID" value="ENSSMRG00000023497.1"/>
</dbReference>
<dbReference type="PANTHER" id="PTHR16058:SF4">
    <property type="entry name" value="DOUBLE ZINC RIBBON AND ANKYRIN REPEAT-CONTAINING PROTEIN 1"/>
    <property type="match status" value="1"/>
</dbReference>
<sequence>MTAGSVLGPQIIPLRISIPGKAKHEIETNTFVAIKSGTLDVTIYYTTDGNKPQPFKRLGYENHNTWIYKEPITLPGGKITIKALAVTKDGRESTVVTKAFVVEKVAVDIPDEDERFLTELIRQEKETGSSDLSQRNKKVDTEREFLGNGVALELQDFSIEKRSLPSHPIGPQILKNYLNSTSDKEESCLTTWISPSQFQGFLSLPYCQQQPAACDHWGSSSKIRLCFKCHSVVPVTSPVCVVCEALLTPQLQTQPSAHLKYETFKQQSVVSSPTSSSSNLLRKKEQGTQTTGLFYPSINILDKKASKLLCQKKKHNMTNDHQPLLTISSPGKGYWRKQLDHVCAHLRSYAQNNLEFRTLIGDPQMGKLSYLLGRKDKGRGREKSKNKLPKIGGMAHGGREEEQKRERIGKCFLKMF</sequence>